<dbReference type="PROSITE" id="PS51257">
    <property type="entry name" value="PROKAR_LIPOPROTEIN"/>
    <property type="match status" value="1"/>
</dbReference>
<name>A0ABX1PDC5_9CYAN</name>
<proteinExistence type="predicted"/>
<dbReference type="Proteomes" id="UP000718564">
    <property type="component" value="Unassembled WGS sequence"/>
</dbReference>
<evidence type="ECO:0000256" key="1">
    <source>
        <dbReference type="SAM" id="SignalP"/>
    </source>
</evidence>
<feature type="chain" id="PRO_5047111560" description="Lipoprotein" evidence="1">
    <location>
        <begin position="26"/>
        <end position="119"/>
    </location>
</feature>
<keyword evidence="1" id="KW-0732">Signal</keyword>
<evidence type="ECO:0008006" key="4">
    <source>
        <dbReference type="Google" id="ProtNLM"/>
    </source>
</evidence>
<comment type="caution">
    <text evidence="2">The sequence shown here is derived from an EMBL/GenBank/DDBJ whole genome shotgun (WGS) entry which is preliminary data.</text>
</comment>
<evidence type="ECO:0000313" key="3">
    <source>
        <dbReference type="Proteomes" id="UP000718564"/>
    </source>
</evidence>
<dbReference type="EMBL" id="QMEB01000192">
    <property type="protein sequence ID" value="NMG21772.1"/>
    <property type="molecule type" value="Genomic_DNA"/>
</dbReference>
<gene>
    <name evidence="2" type="ORF">DP116_20905</name>
</gene>
<sequence length="119" mass="13354">MKKIFSITCLIALLCLLGSCSTSYRTVQIKDVSKPEQITLSKAPLQGSIYSINIQVTGKLDGTANIGLTMNGKPYLSEKMHNSVNFEWEYDWYSDVAVIQYKPIDVKSGKLTISYRFFG</sequence>
<evidence type="ECO:0000313" key="2">
    <source>
        <dbReference type="EMBL" id="NMG21772.1"/>
    </source>
</evidence>
<organism evidence="2 3">
    <name type="scientific">Brasilonema bromeliae SPC951</name>
    <dbReference type="NCBI Taxonomy" id="385972"/>
    <lineage>
        <taxon>Bacteria</taxon>
        <taxon>Bacillati</taxon>
        <taxon>Cyanobacteriota</taxon>
        <taxon>Cyanophyceae</taxon>
        <taxon>Nostocales</taxon>
        <taxon>Scytonemataceae</taxon>
        <taxon>Brasilonema</taxon>
        <taxon>Bromeliae group (in: Brasilonema)</taxon>
    </lineage>
</organism>
<reference evidence="2 3" key="1">
    <citation type="submission" date="2018-06" db="EMBL/GenBank/DDBJ databases">
        <title>Comparative genomics of Brasilonema spp. strains.</title>
        <authorList>
            <person name="Alvarenga D.O."/>
            <person name="Fiore M.F."/>
            <person name="Varani A.M."/>
        </authorList>
    </citation>
    <scope>NUCLEOTIDE SEQUENCE [LARGE SCALE GENOMIC DNA]</scope>
    <source>
        <strain evidence="2 3">SPC951</strain>
    </source>
</reference>
<protein>
    <recommendedName>
        <fullName evidence="4">Lipoprotein</fullName>
    </recommendedName>
</protein>
<feature type="signal peptide" evidence="1">
    <location>
        <begin position="1"/>
        <end position="25"/>
    </location>
</feature>
<keyword evidence="3" id="KW-1185">Reference proteome</keyword>
<accession>A0ABX1PDC5</accession>